<dbReference type="Gene3D" id="3.30.70.100">
    <property type="match status" value="2"/>
</dbReference>
<organism evidence="1 2">
    <name type="scientific">Streptomyces glaucosporus</name>
    <dbReference type="NCBI Taxonomy" id="284044"/>
    <lineage>
        <taxon>Bacteria</taxon>
        <taxon>Bacillati</taxon>
        <taxon>Actinomycetota</taxon>
        <taxon>Actinomycetes</taxon>
        <taxon>Kitasatosporales</taxon>
        <taxon>Streptomycetaceae</taxon>
        <taxon>Streptomyces</taxon>
    </lineage>
</organism>
<dbReference type="InterPro" id="IPR011008">
    <property type="entry name" value="Dimeric_a/b-barrel"/>
</dbReference>
<comment type="caution">
    <text evidence="1">The sequence shown here is derived from an EMBL/GenBank/DDBJ whole genome shotgun (WGS) entry which is preliminary data.</text>
</comment>
<reference evidence="2" key="1">
    <citation type="journal article" date="2019" name="Int. J. Syst. Evol. Microbiol.">
        <title>The Global Catalogue of Microorganisms (GCM) 10K type strain sequencing project: providing services to taxonomists for standard genome sequencing and annotation.</title>
        <authorList>
            <consortium name="The Broad Institute Genomics Platform"/>
            <consortium name="The Broad Institute Genome Sequencing Center for Infectious Disease"/>
            <person name="Wu L."/>
            <person name="Ma J."/>
        </authorList>
    </citation>
    <scope>NUCLEOTIDE SEQUENCE [LARGE SCALE GENOMIC DNA]</scope>
    <source>
        <strain evidence="2">JCM 6921</strain>
    </source>
</reference>
<keyword evidence="2" id="KW-1185">Reference proteome</keyword>
<dbReference type="SUPFAM" id="SSF54909">
    <property type="entry name" value="Dimeric alpha+beta barrel"/>
    <property type="match status" value="2"/>
</dbReference>
<accession>A0ABP5VN66</accession>
<dbReference type="GO" id="GO:0004497">
    <property type="term" value="F:monooxygenase activity"/>
    <property type="evidence" value="ECO:0007669"/>
    <property type="project" value="UniProtKB-KW"/>
</dbReference>
<dbReference type="Proteomes" id="UP001500058">
    <property type="component" value="Unassembled WGS sequence"/>
</dbReference>
<sequence>MPVHPDPTRPDSGAALFSTWDVGTPERQRAAVEAIAATWEKRPWPTPELLSYSVYAGTDGRTLLHYSQWTSQEAYDAFVRDHRQERNDEIDAAVPGIERVELLRTRLYRSFPPEPEGERPEPGCVVIVDVTFEGPDEERQRAWVDAVGEAIATDAGLPSGGISGHFHLGLDGTRVVNYAEWESEQAHIDALKAPGEGIGTTTPQWQRVQNFPGMVRSDVRRYHLRFAGARPLESAGSPVR</sequence>
<name>A0ABP5VN66_9ACTN</name>
<dbReference type="RefSeq" id="WP_344632406.1">
    <property type="nucleotide sequence ID" value="NZ_BAAATJ010000019.1"/>
</dbReference>
<keyword evidence="1" id="KW-0503">Monooxygenase</keyword>
<evidence type="ECO:0000313" key="2">
    <source>
        <dbReference type="Proteomes" id="UP001500058"/>
    </source>
</evidence>
<dbReference type="EMBL" id="BAAATJ010000019">
    <property type="protein sequence ID" value="GAA2407538.1"/>
    <property type="molecule type" value="Genomic_DNA"/>
</dbReference>
<proteinExistence type="predicted"/>
<keyword evidence="1" id="KW-0560">Oxidoreductase</keyword>
<protein>
    <submittedName>
        <fullName evidence="1">Antibiotic biosynthesis monooxygenase</fullName>
    </submittedName>
</protein>
<evidence type="ECO:0000313" key="1">
    <source>
        <dbReference type="EMBL" id="GAA2407538.1"/>
    </source>
</evidence>
<gene>
    <name evidence="1" type="ORF">GCM10010420_39560</name>
</gene>